<dbReference type="Proteomes" id="UP000499080">
    <property type="component" value="Unassembled WGS sequence"/>
</dbReference>
<dbReference type="InterPro" id="IPR011333">
    <property type="entry name" value="SKP1/BTB/POZ_sf"/>
</dbReference>
<evidence type="ECO:0000313" key="2">
    <source>
        <dbReference type="EMBL" id="GBM50726.1"/>
    </source>
</evidence>
<name>A0A4Y2GD74_ARAVE</name>
<protein>
    <recommendedName>
        <fullName evidence="1">BTB domain-containing protein</fullName>
    </recommendedName>
</protein>
<proteinExistence type="predicted"/>
<dbReference type="SUPFAM" id="SSF54695">
    <property type="entry name" value="POZ domain"/>
    <property type="match status" value="1"/>
</dbReference>
<reference evidence="2 3" key="1">
    <citation type="journal article" date="2019" name="Sci. Rep.">
        <title>Orb-weaving spider Araneus ventricosus genome elucidates the spidroin gene catalogue.</title>
        <authorList>
            <person name="Kono N."/>
            <person name="Nakamura H."/>
            <person name="Ohtoshi R."/>
            <person name="Moran D.A.P."/>
            <person name="Shinohara A."/>
            <person name="Yoshida Y."/>
            <person name="Fujiwara M."/>
            <person name="Mori M."/>
            <person name="Tomita M."/>
            <person name="Arakawa K."/>
        </authorList>
    </citation>
    <scope>NUCLEOTIDE SEQUENCE [LARGE SCALE GENOMIC DNA]</scope>
</reference>
<sequence>MADSDSKPFMQIYDVKDIKIGNFSNSDLCRKSGASFGLKRANDQFFLVEVHPNGISPQHQEYVSVEILILPEKARAWSYVNNACLYWTLSVVDLNGSKRCCQSFAIENVVHFPKPEKVTHFLKRSFLLNQADELLPEDVLTVRCELSEIYSTSSVEFLVPKTFDSACFEEGKENSDLKPLGISNIDTARKAQISLELHKICSTMICLKHHLLFPFGMNESYQESIKTMLANDDACDEIRQTYLSSDLTFRVYLYLKEKLRKSLNDGKYNFTDSFSSVIPLVCNDGETQRTTQLTPEPTNDEGKCFSGTVEQDCFLSHKNEKSERTTETDQPLSFDINPFLEILIKNSENIKELIQHILEKQKFYKSTENMCEEQEYKRQTQITSGPLHDEGNCYFRTVGQKCLLSHKDGESETTNKTYRLNDLEMNLLSNSLVKYVESINQFLLVEKRFSEIANVCEERECERKRTIQMTSRSLKDKTKLLSRRIRQICSEFMELLQEQNIHPVSECFLNGQYGECESITETGLPFDLKRDLTSKWVKKYRKEALEIFQQFHGNEEHEFDNDSTAKNQTTWNLYIETMDSILFTIPFEDCKETLGSKLISSSVVFERMLRTPMREKLEKRATLGDIDCRTFISFLYFLKTKEVMAKTLYELMNIYRMGDKYDVKELMLLCAERMQPLFSLSTSMK</sequence>
<dbReference type="AlphaFoldDB" id="A0A4Y2GD74"/>
<keyword evidence="3" id="KW-1185">Reference proteome</keyword>
<dbReference type="InterPro" id="IPR000210">
    <property type="entry name" value="BTB/POZ_dom"/>
</dbReference>
<evidence type="ECO:0000259" key="1">
    <source>
        <dbReference type="Pfam" id="PF00651"/>
    </source>
</evidence>
<gene>
    <name evidence="2" type="ORF">AVEN_111031_1</name>
</gene>
<comment type="caution">
    <text evidence="2">The sequence shown here is derived from an EMBL/GenBank/DDBJ whole genome shotgun (WGS) entry which is preliminary data.</text>
</comment>
<dbReference type="Gene3D" id="2.60.210.10">
    <property type="entry name" value="Apoptosis, Tumor Necrosis Factor Receptor Associated Protein 2, Chain A"/>
    <property type="match status" value="1"/>
</dbReference>
<accession>A0A4Y2GD74</accession>
<dbReference type="SUPFAM" id="SSF49599">
    <property type="entry name" value="TRAF domain-like"/>
    <property type="match status" value="1"/>
</dbReference>
<feature type="domain" description="BTB" evidence="1">
    <location>
        <begin position="598"/>
        <end position="674"/>
    </location>
</feature>
<dbReference type="Gene3D" id="3.30.710.10">
    <property type="entry name" value="Potassium Channel Kv1.1, Chain A"/>
    <property type="match status" value="1"/>
</dbReference>
<evidence type="ECO:0000313" key="3">
    <source>
        <dbReference type="Proteomes" id="UP000499080"/>
    </source>
</evidence>
<dbReference type="InterPro" id="IPR008974">
    <property type="entry name" value="TRAF-like"/>
</dbReference>
<organism evidence="2 3">
    <name type="scientific">Araneus ventricosus</name>
    <name type="common">Orbweaver spider</name>
    <name type="synonym">Epeira ventricosa</name>
    <dbReference type="NCBI Taxonomy" id="182803"/>
    <lineage>
        <taxon>Eukaryota</taxon>
        <taxon>Metazoa</taxon>
        <taxon>Ecdysozoa</taxon>
        <taxon>Arthropoda</taxon>
        <taxon>Chelicerata</taxon>
        <taxon>Arachnida</taxon>
        <taxon>Araneae</taxon>
        <taxon>Araneomorphae</taxon>
        <taxon>Entelegynae</taxon>
        <taxon>Araneoidea</taxon>
        <taxon>Araneidae</taxon>
        <taxon>Araneus</taxon>
    </lineage>
</organism>
<dbReference type="Pfam" id="PF00651">
    <property type="entry name" value="BTB"/>
    <property type="match status" value="1"/>
</dbReference>
<dbReference type="EMBL" id="BGPR01001308">
    <property type="protein sequence ID" value="GBM50726.1"/>
    <property type="molecule type" value="Genomic_DNA"/>
</dbReference>